<dbReference type="CDD" id="cd09294">
    <property type="entry name" value="SmpB"/>
    <property type="match status" value="1"/>
</dbReference>
<keyword evidence="2 3" id="KW-0694">RNA-binding</keyword>
<comment type="similarity">
    <text evidence="3">Belongs to the SmpB family.</text>
</comment>
<dbReference type="GO" id="GO:0070929">
    <property type="term" value="P:trans-translation"/>
    <property type="evidence" value="ECO:0007669"/>
    <property type="project" value="UniProtKB-UniRule"/>
</dbReference>
<dbReference type="AlphaFoldDB" id="A0A8J6NKE0"/>
<dbReference type="PANTHER" id="PTHR30308">
    <property type="entry name" value="TMRNA-BINDING COMPONENT OF TRANS-TRANSLATION TAGGING COMPLEX"/>
    <property type="match status" value="1"/>
</dbReference>
<organism evidence="4 5">
    <name type="scientific">Candidatus Desulfolinea nitratireducens</name>
    <dbReference type="NCBI Taxonomy" id="2841698"/>
    <lineage>
        <taxon>Bacteria</taxon>
        <taxon>Bacillati</taxon>
        <taxon>Chloroflexota</taxon>
        <taxon>Anaerolineae</taxon>
        <taxon>Anaerolineales</taxon>
        <taxon>Anaerolineales incertae sedis</taxon>
        <taxon>Candidatus Desulfolinea</taxon>
    </lineage>
</organism>
<reference evidence="4 5" key="1">
    <citation type="submission" date="2020-08" db="EMBL/GenBank/DDBJ databases">
        <title>Bridging the membrane lipid divide: bacteria of the FCB group superphylum have the potential to synthesize archaeal ether lipids.</title>
        <authorList>
            <person name="Villanueva L."/>
            <person name="Von Meijenfeldt F.A.B."/>
            <person name="Westbye A.B."/>
            <person name="Yadav S."/>
            <person name="Hopmans E.C."/>
            <person name="Dutilh B.E."/>
            <person name="Sinninghe Damste J.S."/>
        </authorList>
    </citation>
    <scope>NUCLEOTIDE SEQUENCE [LARGE SCALE GENOMIC DNA]</scope>
    <source>
        <strain evidence="4">NIOZ-UU36</strain>
    </source>
</reference>
<sequence>MNIKIVATNRKAKFEYFLLDQFEAGLSLKGSEIKSIRAGQISIKEAYIRVDGSEAWLMEAHVSPYIEANRYNHEPRRPRQLLLHKREIRKLRDSVRKKGLTIIPTKVYLKGGRAKVEIALARGKKLHDKRQTIANREIERDLKRQVRDGE</sequence>
<evidence type="ECO:0000313" key="5">
    <source>
        <dbReference type="Proteomes" id="UP000614469"/>
    </source>
</evidence>
<evidence type="ECO:0000256" key="1">
    <source>
        <dbReference type="ARBA" id="ARBA00022490"/>
    </source>
</evidence>
<evidence type="ECO:0000256" key="2">
    <source>
        <dbReference type="ARBA" id="ARBA00022884"/>
    </source>
</evidence>
<dbReference type="PROSITE" id="PS01317">
    <property type="entry name" value="SSRP"/>
    <property type="match status" value="1"/>
</dbReference>
<evidence type="ECO:0000256" key="3">
    <source>
        <dbReference type="HAMAP-Rule" id="MF_00023"/>
    </source>
</evidence>
<dbReference type="GO" id="GO:0005829">
    <property type="term" value="C:cytosol"/>
    <property type="evidence" value="ECO:0007669"/>
    <property type="project" value="TreeGrafter"/>
</dbReference>
<dbReference type="GO" id="GO:0003723">
    <property type="term" value="F:RNA binding"/>
    <property type="evidence" value="ECO:0007669"/>
    <property type="project" value="UniProtKB-UniRule"/>
</dbReference>
<dbReference type="EMBL" id="JACNJN010000163">
    <property type="protein sequence ID" value="MBC8336470.1"/>
    <property type="molecule type" value="Genomic_DNA"/>
</dbReference>
<dbReference type="Proteomes" id="UP000614469">
    <property type="component" value="Unassembled WGS sequence"/>
</dbReference>
<comment type="function">
    <text evidence="3">Required for rescue of stalled ribosomes mediated by trans-translation. Binds to transfer-messenger RNA (tmRNA), required for stable association of tmRNA with ribosomes. tmRNA and SmpB together mimic tRNA shape, replacing the anticodon stem-loop with SmpB. tmRNA is encoded by the ssrA gene; the 2 termini fold to resemble tRNA(Ala) and it encodes a 'tag peptide', a short internal open reading frame. During trans-translation Ala-aminoacylated tmRNA acts like a tRNA, entering the A-site of stalled ribosomes, displacing the stalled mRNA. The ribosome then switches to translate the ORF on the tmRNA; the nascent peptide is terminated with the 'tag peptide' encoded by the tmRNA and targeted for degradation. The ribosome is freed to recommence translation, which seems to be the essential function of trans-translation.</text>
</comment>
<comment type="subcellular location">
    <subcellularLocation>
        <location evidence="3">Cytoplasm</location>
    </subcellularLocation>
    <text evidence="3">The tmRNA-SmpB complex associates with stalled 70S ribosomes.</text>
</comment>
<accession>A0A8J6NKE0</accession>
<evidence type="ECO:0000313" key="4">
    <source>
        <dbReference type="EMBL" id="MBC8336470.1"/>
    </source>
</evidence>
<keyword evidence="1 3" id="KW-0963">Cytoplasm</keyword>
<proteinExistence type="inferred from homology"/>
<dbReference type="Pfam" id="PF01668">
    <property type="entry name" value="SmpB"/>
    <property type="match status" value="1"/>
</dbReference>
<gene>
    <name evidence="3 4" type="primary">smpB</name>
    <name evidence="4" type="ORF">H8E29_14490</name>
</gene>
<dbReference type="NCBIfam" id="NF003843">
    <property type="entry name" value="PRK05422.1"/>
    <property type="match status" value="1"/>
</dbReference>
<comment type="caution">
    <text evidence="4">The sequence shown here is derived from an EMBL/GenBank/DDBJ whole genome shotgun (WGS) entry which is preliminary data.</text>
</comment>
<dbReference type="InterPro" id="IPR023620">
    <property type="entry name" value="SmpB"/>
</dbReference>
<dbReference type="InterPro" id="IPR000037">
    <property type="entry name" value="SsrA-bd_prot"/>
</dbReference>
<dbReference type="InterPro" id="IPR020081">
    <property type="entry name" value="SsrA-bd_prot_CS"/>
</dbReference>
<protein>
    <recommendedName>
        <fullName evidence="3">SsrA-binding protein</fullName>
    </recommendedName>
    <alternativeName>
        <fullName evidence="3">Small protein B</fullName>
    </alternativeName>
</protein>
<dbReference type="NCBIfam" id="TIGR00086">
    <property type="entry name" value="smpB"/>
    <property type="match status" value="1"/>
</dbReference>
<dbReference type="GO" id="GO:0070930">
    <property type="term" value="P:trans-translation-dependent protein tagging"/>
    <property type="evidence" value="ECO:0007669"/>
    <property type="project" value="TreeGrafter"/>
</dbReference>
<dbReference type="PANTHER" id="PTHR30308:SF2">
    <property type="entry name" value="SSRA-BINDING PROTEIN"/>
    <property type="match status" value="1"/>
</dbReference>
<dbReference type="HAMAP" id="MF_00023">
    <property type="entry name" value="SmpB"/>
    <property type="match status" value="1"/>
</dbReference>
<dbReference type="Gene3D" id="2.40.280.10">
    <property type="match status" value="1"/>
</dbReference>
<dbReference type="SUPFAM" id="SSF74982">
    <property type="entry name" value="Small protein B (SmpB)"/>
    <property type="match status" value="1"/>
</dbReference>
<name>A0A8J6NKE0_9CHLR</name>